<dbReference type="SUPFAM" id="SSF56601">
    <property type="entry name" value="beta-lactamase/transpeptidase-like"/>
    <property type="match status" value="1"/>
</dbReference>
<dbReference type="Proteomes" id="UP000323392">
    <property type="component" value="Unassembled WGS sequence"/>
</dbReference>
<comment type="similarity">
    <text evidence="2">Belongs to the transpeptidase family.</text>
</comment>
<evidence type="ECO:0000313" key="10">
    <source>
        <dbReference type="Proteomes" id="UP000323392"/>
    </source>
</evidence>
<evidence type="ECO:0000313" key="8">
    <source>
        <dbReference type="EMBL" id="SHK65299.1"/>
    </source>
</evidence>
<feature type="transmembrane region" description="Helical" evidence="4">
    <location>
        <begin position="12"/>
        <end position="33"/>
    </location>
</feature>
<keyword evidence="3 4" id="KW-0472">Membrane</keyword>
<evidence type="ECO:0000256" key="2">
    <source>
        <dbReference type="ARBA" id="ARBA00007171"/>
    </source>
</evidence>
<keyword evidence="4" id="KW-0812">Transmembrane</keyword>
<dbReference type="PANTHER" id="PTHR30627:SF24">
    <property type="entry name" value="PENICILLIN-BINDING PROTEIN 4B"/>
    <property type="match status" value="1"/>
</dbReference>
<keyword evidence="10" id="KW-1185">Reference proteome</keyword>
<evidence type="ECO:0000259" key="5">
    <source>
        <dbReference type="Pfam" id="PF00905"/>
    </source>
</evidence>
<evidence type="ECO:0000256" key="4">
    <source>
        <dbReference type="SAM" id="Phobius"/>
    </source>
</evidence>
<feature type="domain" description="Penicillin-binding protein dimerisation" evidence="6">
    <location>
        <begin position="57"/>
        <end position="189"/>
    </location>
</feature>
<accession>A0A150FPX3</accession>
<dbReference type="InterPro" id="IPR012338">
    <property type="entry name" value="Beta-lactam/transpept-like"/>
</dbReference>
<dbReference type="InterPro" id="IPR001460">
    <property type="entry name" value="PCN-bd_Tpept"/>
</dbReference>
<dbReference type="Gene3D" id="3.90.1310.10">
    <property type="entry name" value="Penicillin-binding protein 2a (Domain 2)"/>
    <property type="match status" value="1"/>
</dbReference>
<dbReference type="GO" id="GO:0008658">
    <property type="term" value="F:penicillin binding"/>
    <property type="evidence" value="ECO:0007669"/>
    <property type="project" value="InterPro"/>
</dbReference>
<comment type="subcellular location">
    <subcellularLocation>
        <location evidence="1">Membrane</location>
    </subcellularLocation>
</comment>
<dbReference type="EMBL" id="FRBG01000003">
    <property type="protein sequence ID" value="SHK65299.1"/>
    <property type="molecule type" value="Genomic_DNA"/>
</dbReference>
<dbReference type="Pfam" id="PF00905">
    <property type="entry name" value="Transpeptidase"/>
    <property type="match status" value="1"/>
</dbReference>
<dbReference type="PATRIC" id="fig|1121328.3.peg.749"/>
<evidence type="ECO:0000313" key="9">
    <source>
        <dbReference type="Proteomes" id="UP000092605"/>
    </source>
</evidence>
<reference evidence="8 10" key="2">
    <citation type="submission" date="2016-11" db="EMBL/GenBank/DDBJ databases">
        <authorList>
            <person name="Varghese N."/>
            <person name="Submissions S."/>
        </authorList>
    </citation>
    <scope>NUCLEOTIDE SEQUENCE [LARGE SCALE GENOMIC DNA]</scope>
    <source>
        <strain evidence="8 10">DSM 7308</strain>
    </source>
</reference>
<sequence length="557" mass="63070">MYIKLDKLMMKRLYTLFYLFIFIYISITGKLAYIQIYKGREYYNRTVRQSEIKVDLTSNRGIIYDRNGIPLTDVDKEKVLVVLKNRLISNNEKVILDTQTLNLIKSITKMSEAQIYTNLQKSSDIIEFKINNLDDDLERQIKNKRGMLIVEKTFRYSKDNILSHVIGYINEYDNVGVSGIEKAKDNYLKYNERQYVEVFLDAHSNVIPGSFRENREDNKNAKHIKTTIDYNIQRVVEEVMDKNRINGAVVVSNVKTGEILAMASRPNFDVYKIGDYVKSSGDELLNKAIQCTYPPGSVFKTIVALAAFEEGVVKEDEIFNCQGDIQVDGLTVRCWKEGGHGEQTFAEAFYNSCNTTFIEIGKRVGSEKILEMAKRMGLYEKVGIGLSEEKAGIMPKGDKAKGNAITNISIGQGDIEVTPLQVNQMTQIIANNGVYKRLYLFDSVLNQRMNEIEKFNKDKEKVIISPFIVNRVRDLMEGVVIQGTGRTAQGLEGESAGKTGSAESYIRGKKIVHGWFTGYHPFIDPKYAITVFVYDGKSGGGAAAPIFKEIIENINNN</sequence>
<dbReference type="EMBL" id="LSFY01000001">
    <property type="protein sequence ID" value="KXZ39669.1"/>
    <property type="molecule type" value="Genomic_DNA"/>
</dbReference>
<evidence type="ECO:0000256" key="1">
    <source>
        <dbReference type="ARBA" id="ARBA00004370"/>
    </source>
</evidence>
<dbReference type="GO" id="GO:0071972">
    <property type="term" value="F:peptidoglycan L,D-transpeptidase activity"/>
    <property type="evidence" value="ECO:0007669"/>
    <property type="project" value="TreeGrafter"/>
</dbReference>
<evidence type="ECO:0000313" key="7">
    <source>
        <dbReference type="EMBL" id="KXZ39669.1"/>
    </source>
</evidence>
<gene>
    <name evidence="7" type="ORF">JWYL7_0744</name>
    <name evidence="8" type="ORF">SAMN05661008_00654</name>
</gene>
<dbReference type="PANTHER" id="PTHR30627">
    <property type="entry name" value="PEPTIDOGLYCAN D,D-TRANSPEPTIDASE"/>
    <property type="match status" value="1"/>
</dbReference>
<dbReference type="STRING" id="1121328.JWYL7_0744"/>
<name>A0A150FPX3_CLOPD</name>
<dbReference type="GO" id="GO:0005886">
    <property type="term" value="C:plasma membrane"/>
    <property type="evidence" value="ECO:0007669"/>
    <property type="project" value="TreeGrafter"/>
</dbReference>
<dbReference type="InterPro" id="IPR050515">
    <property type="entry name" value="Beta-lactam/transpept"/>
</dbReference>
<evidence type="ECO:0000256" key="3">
    <source>
        <dbReference type="ARBA" id="ARBA00023136"/>
    </source>
</evidence>
<dbReference type="RefSeq" id="WP_066069239.1">
    <property type="nucleotide sequence ID" value="NZ_FRBG01000003.1"/>
</dbReference>
<dbReference type="AlphaFoldDB" id="A0A150FPX3"/>
<dbReference type="InterPro" id="IPR036138">
    <property type="entry name" value="PBP_dimer_sf"/>
</dbReference>
<keyword evidence="7" id="KW-0328">Glycosyltransferase</keyword>
<feature type="domain" description="Penicillin-binding protein transpeptidase" evidence="5">
    <location>
        <begin position="247"/>
        <end position="552"/>
    </location>
</feature>
<reference evidence="7 9" key="1">
    <citation type="submission" date="2016-02" db="EMBL/GenBank/DDBJ databases">
        <title>Draft genome sequence for Clostridium paradoxum JW-YL-7.</title>
        <authorList>
            <person name="Utturkar S.M."/>
            <person name="Lancaster A."/>
            <person name="Poole F.L."/>
            <person name="Adams M.W."/>
            <person name="Brown S.D."/>
        </authorList>
    </citation>
    <scope>NUCLEOTIDE SEQUENCE [LARGE SCALE GENOMIC DNA]</scope>
    <source>
        <strain evidence="7 9">JW-YL-7</strain>
    </source>
</reference>
<dbReference type="Pfam" id="PF03717">
    <property type="entry name" value="PBP_dimer"/>
    <property type="match status" value="1"/>
</dbReference>
<keyword evidence="7" id="KW-0808">Transferase</keyword>
<dbReference type="SUPFAM" id="SSF56519">
    <property type="entry name" value="Penicillin binding protein dimerisation domain"/>
    <property type="match status" value="1"/>
</dbReference>
<dbReference type="GO" id="GO:0071555">
    <property type="term" value="P:cell wall organization"/>
    <property type="evidence" value="ECO:0007669"/>
    <property type="project" value="TreeGrafter"/>
</dbReference>
<dbReference type="EC" id="2.4.1.129" evidence="7"/>
<organism evidence="7 9">
    <name type="scientific">Alkalithermobacter thermoalcaliphilus JW-YL-7 = DSM 7308</name>
    <dbReference type="NCBI Taxonomy" id="1121328"/>
    <lineage>
        <taxon>Bacteria</taxon>
        <taxon>Bacillati</taxon>
        <taxon>Bacillota</taxon>
        <taxon>Clostridia</taxon>
        <taxon>Peptostreptococcales</taxon>
        <taxon>Tepidibacteraceae</taxon>
        <taxon>Alkalithermobacter</taxon>
    </lineage>
</organism>
<dbReference type="Proteomes" id="UP000092605">
    <property type="component" value="Unassembled WGS sequence"/>
</dbReference>
<keyword evidence="4" id="KW-1133">Transmembrane helix</keyword>
<protein>
    <submittedName>
        <fullName evidence="8">Penicillin-binding protein 2</fullName>
    </submittedName>
    <submittedName>
        <fullName evidence="7">Peptidoglycan glycosyltransferase</fullName>
        <ecNumber evidence="7">2.4.1.129</ecNumber>
    </submittedName>
</protein>
<dbReference type="InterPro" id="IPR005311">
    <property type="entry name" value="PBP_dimer"/>
</dbReference>
<evidence type="ECO:0000259" key="6">
    <source>
        <dbReference type="Pfam" id="PF03717"/>
    </source>
</evidence>
<dbReference type="GO" id="GO:0016757">
    <property type="term" value="F:glycosyltransferase activity"/>
    <property type="evidence" value="ECO:0007669"/>
    <property type="project" value="UniProtKB-KW"/>
</dbReference>
<dbReference type="OrthoDB" id="2985542at2"/>
<dbReference type="Gene3D" id="3.40.710.10">
    <property type="entry name" value="DD-peptidase/beta-lactamase superfamily"/>
    <property type="match status" value="1"/>
</dbReference>
<proteinExistence type="inferred from homology"/>
<comment type="caution">
    <text evidence="7">The sequence shown here is derived from an EMBL/GenBank/DDBJ whole genome shotgun (WGS) entry which is preliminary data.</text>
</comment>